<keyword evidence="1" id="KW-0614">Plasmid</keyword>
<protein>
    <submittedName>
        <fullName evidence="1">Uncharacterized protein</fullName>
    </submittedName>
</protein>
<evidence type="ECO:0000313" key="1">
    <source>
        <dbReference type="EMBL" id="AMN31092.1"/>
    </source>
</evidence>
<name>A0A140GRD3_CLOPF</name>
<dbReference type="PATRIC" id="fig|1502.177.peg.3383"/>
<proteinExistence type="predicted"/>
<dbReference type="RefSeq" id="WP_061429694.1">
    <property type="nucleotide sequence ID" value="NZ_CATNZX010000001.1"/>
</dbReference>
<evidence type="ECO:0000313" key="2">
    <source>
        <dbReference type="Proteomes" id="UP000070260"/>
    </source>
</evidence>
<organism evidence="1 2">
    <name type="scientific">Clostridium perfringens</name>
    <dbReference type="NCBI Taxonomy" id="1502"/>
    <lineage>
        <taxon>Bacteria</taxon>
        <taxon>Bacillati</taxon>
        <taxon>Bacillota</taxon>
        <taxon>Clostridia</taxon>
        <taxon>Eubacteriales</taxon>
        <taxon>Clostridiaceae</taxon>
        <taxon>Clostridium</taxon>
    </lineage>
</organism>
<dbReference type="AlphaFoldDB" id="A0A140GRD3"/>
<sequence>MPSKRKSCPVKRRLILDDGCFDVYDKETYHKYGTEVVRGLNKFDRKWFRENAVAVIRTGKTSLGRTFVVPYKDVDGVRYWLLNHKLKEHNQNILDKYGCNAQI</sequence>
<gene>
    <name evidence="1" type="ORF">JFP838_pA0176</name>
</gene>
<dbReference type="EMBL" id="CP013615">
    <property type="protein sequence ID" value="AMN31092.1"/>
    <property type="molecule type" value="Genomic_DNA"/>
</dbReference>
<accession>A0A140GRD3</accession>
<geneLocation type="plasmid" evidence="1 2">
    <name>pJFP838A</name>
</geneLocation>
<reference evidence="1 2" key="1">
    <citation type="journal article" date="2016" name="PLoS ONE">
        <title>Plasmid Characterization and Chromosome Analysis of Two netF+ Clostridium perfringens Isolates Associated with Foal and Canine Necrotizing Enteritis.</title>
        <authorList>
            <person name="Mehdizadeh Gohari I."/>
            <person name="Kropinski A.M."/>
            <person name="Weese S.J."/>
            <person name="Parreira V.R."/>
            <person name="Whitehead A.E."/>
            <person name="Boerlin P."/>
            <person name="Prescott J.F."/>
        </authorList>
    </citation>
    <scope>NUCLEOTIDE SEQUENCE [LARGE SCALE GENOMIC DNA]</scope>
    <source>
        <strain evidence="1 2">JP838</strain>
        <plasmid evidence="2">Plasmid pJFP838A</plasmid>
    </source>
</reference>
<dbReference type="Proteomes" id="UP000070260">
    <property type="component" value="Plasmid pJFP838A"/>
</dbReference>